<dbReference type="AlphaFoldDB" id="A0A7C8M3U1"/>
<protein>
    <submittedName>
        <fullName evidence="7">Nucleoporin Nup120/160-domain-containing protein</fullName>
    </submittedName>
</protein>
<dbReference type="Proteomes" id="UP000481861">
    <property type="component" value="Unassembled WGS sequence"/>
</dbReference>
<keyword evidence="2" id="KW-0813">Transport</keyword>
<feature type="domain" description="Nucleoporin Nup120/160 beta-propeller" evidence="4">
    <location>
        <begin position="82"/>
        <end position="595"/>
    </location>
</feature>
<dbReference type="GO" id="GO:0017056">
    <property type="term" value="F:structural constituent of nuclear pore"/>
    <property type="evidence" value="ECO:0007669"/>
    <property type="project" value="TreeGrafter"/>
</dbReference>
<comment type="caution">
    <text evidence="7">The sequence shown here is derived from an EMBL/GenBank/DDBJ whole genome shotgun (WGS) entry which is preliminary data.</text>
</comment>
<dbReference type="InterPro" id="IPR011047">
    <property type="entry name" value="Quinoprotein_ADH-like_sf"/>
</dbReference>
<accession>A0A7C8M3U1</accession>
<dbReference type="SUPFAM" id="SSF50998">
    <property type="entry name" value="Quinoprotein alcohol dehydrogenase-like"/>
    <property type="match status" value="1"/>
</dbReference>
<dbReference type="PANTHER" id="PTHR21286">
    <property type="entry name" value="NUCLEAR PORE COMPLEX PROTEIN NUP160"/>
    <property type="match status" value="1"/>
</dbReference>
<comment type="subcellular location">
    <subcellularLocation>
        <location evidence="1">Nucleus</location>
    </subcellularLocation>
</comment>
<organism evidence="7 8">
    <name type="scientific">Massariosphaeria phaeospora</name>
    <dbReference type="NCBI Taxonomy" id="100035"/>
    <lineage>
        <taxon>Eukaryota</taxon>
        <taxon>Fungi</taxon>
        <taxon>Dikarya</taxon>
        <taxon>Ascomycota</taxon>
        <taxon>Pezizomycotina</taxon>
        <taxon>Dothideomycetes</taxon>
        <taxon>Pleosporomycetidae</taxon>
        <taxon>Pleosporales</taxon>
        <taxon>Pleosporales incertae sedis</taxon>
        <taxon>Massariosphaeria</taxon>
    </lineage>
</organism>
<evidence type="ECO:0000313" key="8">
    <source>
        <dbReference type="Proteomes" id="UP000481861"/>
    </source>
</evidence>
<dbReference type="Pfam" id="PF11715">
    <property type="entry name" value="Beta-prop_Nup120_160"/>
    <property type="match status" value="1"/>
</dbReference>
<dbReference type="EMBL" id="JAADJZ010000026">
    <property type="protein sequence ID" value="KAF2866775.1"/>
    <property type="molecule type" value="Genomic_DNA"/>
</dbReference>
<name>A0A7C8M3U1_9PLEO</name>
<evidence type="ECO:0000259" key="5">
    <source>
        <dbReference type="Pfam" id="PF21486"/>
    </source>
</evidence>
<evidence type="ECO:0000256" key="2">
    <source>
        <dbReference type="ARBA" id="ARBA00022448"/>
    </source>
</evidence>
<dbReference type="PANTHER" id="PTHR21286:SF0">
    <property type="entry name" value="NUCLEAR PORE COMPLEX PROTEIN NUP160"/>
    <property type="match status" value="1"/>
</dbReference>
<gene>
    <name evidence="7" type="ORF">BDV95DRAFT_529023</name>
</gene>
<evidence type="ECO:0000256" key="1">
    <source>
        <dbReference type="ARBA" id="ARBA00004123"/>
    </source>
</evidence>
<dbReference type="Pfam" id="PF21486">
    <property type="entry name" value="NUP120_helical"/>
    <property type="match status" value="1"/>
</dbReference>
<evidence type="ECO:0000313" key="7">
    <source>
        <dbReference type="EMBL" id="KAF2866775.1"/>
    </source>
</evidence>
<reference evidence="7 8" key="1">
    <citation type="submission" date="2020-01" db="EMBL/GenBank/DDBJ databases">
        <authorList>
            <consortium name="DOE Joint Genome Institute"/>
            <person name="Haridas S."/>
            <person name="Albert R."/>
            <person name="Binder M."/>
            <person name="Bloem J."/>
            <person name="Labutti K."/>
            <person name="Salamov A."/>
            <person name="Andreopoulos B."/>
            <person name="Baker S.E."/>
            <person name="Barry K."/>
            <person name="Bills G."/>
            <person name="Bluhm B.H."/>
            <person name="Cannon C."/>
            <person name="Castanera R."/>
            <person name="Culley D.E."/>
            <person name="Daum C."/>
            <person name="Ezra D."/>
            <person name="Gonzalez J.B."/>
            <person name="Henrissat B."/>
            <person name="Kuo A."/>
            <person name="Liang C."/>
            <person name="Lipzen A."/>
            <person name="Lutzoni F."/>
            <person name="Magnuson J."/>
            <person name="Mondo S."/>
            <person name="Nolan M."/>
            <person name="Ohm R."/>
            <person name="Pangilinan J."/>
            <person name="Park H.-J.H."/>
            <person name="Ramirez L."/>
            <person name="Alfaro M."/>
            <person name="Sun H."/>
            <person name="Tritt A."/>
            <person name="Yoshinaga Y."/>
            <person name="Zwiers L.-H.L."/>
            <person name="Turgeon B.G."/>
            <person name="Goodwin S.B."/>
            <person name="Spatafora J.W."/>
            <person name="Crous P.W."/>
            <person name="Grigoriev I.V."/>
        </authorList>
    </citation>
    <scope>NUCLEOTIDE SEQUENCE [LARGE SCALE GENOMIC DNA]</scope>
    <source>
        <strain evidence="7 8">CBS 611.86</strain>
    </source>
</reference>
<keyword evidence="8" id="KW-1185">Reference proteome</keyword>
<evidence type="ECO:0000259" key="6">
    <source>
        <dbReference type="Pfam" id="PF23300"/>
    </source>
</evidence>
<dbReference type="GO" id="GO:0005643">
    <property type="term" value="C:nuclear pore"/>
    <property type="evidence" value="ECO:0007669"/>
    <property type="project" value="TreeGrafter"/>
</dbReference>
<dbReference type="InterPro" id="IPR059141">
    <property type="entry name" value="Beta-prop_Nup120_160"/>
</dbReference>
<keyword evidence="3" id="KW-0539">Nucleus</keyword>
<evidence type="ECO:0000256" key="3">
    <source>
        <dbReference type="ARBA" id="ARBA00023242"/>
    </source>
</evidence>
<dbReference type="InterPro" id="IPR056548">
    <property type="entry name" value="HEAT_Nup120"/>
</dbReference>
<dbReference type="OrthoDB" id="67716at2759"/>
<dbReference type="Pfam" id="PF23300">
    <property type="entry name" value="HEAT_Nup120"/>
    <property type="match status" value="1"/>
</dbReference>
<feature type="domain" description="Nucleoporin Nup120 helical" evidence="5">
    <location>
        <begin position="653"/>
        <end position="777"/>
    </location>
</feature>
<proteinExistence type="predicted"/>
<sequence>MPKFGGTCLYKEARLNLEPAFPGSTVSFTLPASTTSTFGPRTRPNRTIVKEGDTDQDEDAFAKRHLASDGSIFFRRHHGYPRSFLWRILDSRKTLEIQASDIEQDPVSDCEANLTLQLHFTSPIRPFCVAFAEPQDRNALTVFVITTANELYTITLHREFFMKLRASDQDVEDWCKRSTPGLFNARVAYRLVAVSANELLISLDDGGILRLTRHGSEDDLWTEAVYQQNNWSVRNLLSWKGRHMVRFDNVDLDASAAAAMVLSPDDQHIFSVCLDHKLRAWNVSSGKLGMQLDLLGEIERLDERTTPYFIGPSQPNLMAVVDIPGPSTGALYYVVTYSPKQHQFKFWGIRDADEDDSIAGWFDTHSDVPFIPPVDDLMDATVWTLEEFHVIPGPAGWRGAELWIRARSGPSSKIYSLTFSLLDEPGELAHAWKNNWTTVNPGPLTVDCLKKNPTNPSEQDLDSLELYEWSFSEQWLDFLFYPGRFTIPTLESALLIFRKAQDRGRSARPPPRGSLKERICNTIAASVPRGPGGTINDGKYEEAVAAQWQSFYGLVKDLHKRRGETLSLVYDHELGMPWLVLSDYLSVIRRCSDPETIFLNKEILLTSKRASGPLRNALSTPDSWNVLRLLNAAASFRRNLPSSFQRQFKRQVETDLLHNRATSIIERLEVMEQDSALLEYVTDEDLAGFVDQLGMEVKDLTTETFIRAIQILGQEDQGRAMRKQITRFGINALVSVSQETLLTNQDVLLDLLALTLFMHFEPDISEEFDSAEVFVELVNQLKDYVLLNWMATTTWAHQTPNGPSTTALMKSLDETHKTSSKFPFTQTVLEGILGHRSFECSFPQGLKAEVFTYWSGVWMTLLFQDQAFDVAVEDIMAKLLFQKEFELAVDFSKFLADSNWATYLKGRMHAALGENTLASVCFQKAAYHLALGMFSVDDADTAALISGDEHNSFSSGLANYYHHILGLFEKVKAYPFVADFAKLGLRSLKGGEQEELKTELLSRLFTASIQTSRFDEAYSTLTRYSDLALKHSALQTFITSMIQQSQTATLLKFPFVGLTYEVDATLSSLCHKTLNLASGPPYHHILYSFRLSHNNFRGAASILHERLQRLRTTSSKIHDPADTSLTQCYLMIINTLSSVSKEEAYILAEQRIDDGVVPRLGIGITKKKKMLKRQIVTLETLRKEYQAELDRIAAIETGQFPFVGAVDDMDVL</sequence>
<feature type="domain" description="Nucleoporin nup120-like HEAT repeat" evidence="6">
    <location>
        <begin position="875"/>
        <end position="1043"/>
    </location>
</feature>
<evidence type="ECO:0000259" key="4">
    <source>
        <dbReference type="Pfam" id="PF11715"/>
    </source>
</evidence>
<dbReference type="InterPro" id="IPR021717">
    <property type="entry name" value="Nucleoporin_Nup160"/>
</dbReference>
<dbReference type="InterPro" id="IPR048884">
    <property type="entry name" value="Nup120_helical"/>
</dbReference>